<dbReference type="InterPro" id="IPR032466">
    <property type="entry name" value="Metal_Hydrolase"/>
</dbReference>
<keyword evidence="3" id="KW-1185">Reference proteome</keyword>
<dbReference type="Proteomes" id="UP000248330">
    <property type="component" value="Unassembled WGS sequence"/>
</dbReference>
<evidence type="ECO:0000256" key="1">
    <source>
        <dbReference type="SAM" id="SignalP"/>
    </source>
</evidence>
<organism evidence="2 3">
    <name type="scientific">Sinimarinibacterium flocculans</name>
    <dbReference type="NCBI Taxonomy" id="985250"/>
    <lineage>
        <taxon>Bacteria</taxon>
        <taxon>Pseudomonadati</taxon>
        <taxon>Pseudomonadota</taxon>
        <taxon>Gammaproteobacteria</taxon>
        <taxon>Nevskiales</taxon>
        <taxon>Nevskiaceae</taxon>
        <taxon>Sinimarinibacterium</taxon>
    </lineage>
</organism>
<keyword evidence="1" id="KW-0732">Signal</keyword>
<evidence type="ECO:0008006" key="4">
    <source>
        <dbReference type="Google" id="ProtNLM"/>
    </source>
</evidence>
<comment type="caution">
    <text evidence="2">The sequence shown here is derived from an EMBL/GenBank/DDBJ whole genome shotgun (WGS) entry which is preliminary data.</text>
</comment>
<feature type="chain" id="PRO_5016314779" description="Membrane dipeptidase (Peptidase family M19)" evidence="1">
    <location>
        <begin position="31"/>
        <end position="762"/>
    </location>
</feature>
<dbReference type="PROSITE" id="PS51257">
    <property type="entry name" value="PROKAR_LIPOPROTEIN"/>
    <property type="match status" value="1"/>
</dbReference>
<evidence type="ECO:0000313" key="3">
    <source>
        <dbReference type="Proteomes" id="UP000248330"/>
    </source>
</evidence>
<dbReference type="SUPFAM" id="SSF51556">
    <property type="entry name" value="Metallo-dependent hydrolases"/>
    <property type="match status" value="1"/>
</dbReference>
<evidence type="ECO:0000313" key="2">
    <source>
        <dbReference type="EMBL" id="PXV68403.1"/>
    </source>
</evidence>
<dbReference type="AlphaFoldDB" id="A0A318EDV9"/>
<name>A0A318EDV9_9GAMM</name>
<proteinExistence type="predicted"/>
<protein>
    <recommendedName>
        <fullName evidence="4">Membrane dipeptidase (Peptidase family M19)</fullName>
    </recommendedName>
</protein>
<accession>A0A318EDV9</accession>
<reference evidence="2 3" key="1">
    <citation type="submission" date="2018-04" db="EMBL/GenBank/DDBJ databases">
        <title>Genomic Encyclopedia of Type Strains, Phase IV (KMG-IV): sequencing the most valuable type-strain genomes for metagenomic binning, comparative biology and taxonomic classification.</title>
        <authorList>
            <person name="Goeker M."/>
        </authorList>
    </citation>
    <scope>NUCLEOTIDE SEQUENCE [LARGE SCALE GENOMIC DNA]</scope>
    <source>
        <strain evidence="2 3">DSM 104150</strain>
    </source>
</reference>
<feature type="signal peptide" evidence="1">
    <location>
        <begin position="1"/>
        <end position="30"/>
    </location>
</feature>
<dbReference type="Gene3D" id="3.20.20.140">
    <property type="entry name" value="Metal-dependent hydrolases"/>
    <property type="match status" value="1"/>
</dbReference>
<gene>
    <name evidence="2" type="ORF">C8D93_10498</name>
</gene>
<dbReference type="EMBL" id="QICN01000004">
    <property type="protein sequence ID" value="PXV68403.1"/>
    <property type="molecule type" value="Genomic_DNA"/>
</dbReference>
<sequence length="762" mass="82080">MMIQETRAPARTTRFGMPLLAATLASLVLAGCGNSSPAVTPPGDGGGNPTPTTLGRYDLFNQCWVMRADGDYVVRDGEGFAARDVGADDAERFYMRAANLARYLFYTPDGMLLTASDAGVAAVPQSAPEDGSDWTFSEAGDALNAATLDGVLAVADDGQLVLGSSPAALRFERATGCAEYPEMPLGVIGETFKGRVDAPALGFAEVHTHMAMGSEMSDGSRNVGPSAGGVMYGQAVNRFGVTEALKDCSALHGPDGITDPEALILDMTPGQTHDTQGWPSFVNWPFHDSMLHQQMYWRWVERAWMSGLRLMTIHGTNIEALCQVAQATGATRGQNPAEIECRDMPVGVQQVEYLYDIQDYIDAQFGGPGKGFFRIVESPAQARQVIADGKLAVVPGLEFSNLFGCNVTFLPDGSEIPMCSREQIDAEVERIWDLGVRQVFPYHDIDSALGGAGLFSASNVLEFFNFIGTGRFFETYNCEDGGNGDSYFYDAGLTSFPDPLMLGNDPLTDLLLGLTDGLTPTLRSGRQCNARDVTDLGIYAIDKLMKKGFVIDIDHAELRSKQIMLDHAATTQPAYPMVSGHGAQGGLTNAQARQLIAQGGIIYPINQNGKGHVDFLARLAEQWTQSGTDRPLSAGYGADANGLRTLPGPRGMARIMETGPVSYPFQMFEGEGWGPQFDGVAPITVELLAVPGAEGRIWDVNESGMYHYGMIADIVEEIRLEGGQAALDTLYNSAETYLQMWEQTLAASEDARTRPVPQAVPR</sequence>